<dbReference type="PANTHER" id="PTHR44858">
    <property type="entry name" value="TETRATRICOPEPTIDE REPEAT PROTEIN 6"/>
    <property type="match status" value="1"/>
</dbReference>
<dbReference type="EMBL" id="CP002693">
    <property type="protein sequence ID" value="AEE54533.1"/>
    <property type="molecule type" value="Genomic_DNA"/>
</dbReference>
<dbReference type="PROSITE" id="PS50005">
    <property type="entry name" value="TPR"/>
    <property type="match status" value="6"/>
</dbReference>
<dbReference type="Pfam" id="PF13432">
    <property type="entry name" value="TPR_16"/>
    <property type="match status" value="1"/>
</dbReference>
<dbReference type="Gene3D" id="3.40.50.300">
    <property type="entry name" value="P-loop containing nucleotide triphosphate hydrolases"/>
    <property type="match status" value="1"/>
</dbReference>
<geneLocation type="plasmid" evidence="5 6">
    <name>pHALHY02</name>
</geneLocation>
<organism evidence="5 6">
    <name type="scientific">Haliscomenobacter hydrossis (strain ATCC 27775 / DSM 1100 / LMG 10767 / O)</name>
    <dbReference type="NCBI Taxonomy" id="760192"/>
    <lineage>
        <taxon>Bacteria</taxon>
        <taxon>Pseudomonadati</taxon>
        <taxon>Bacteroidota</taxon>
        <taxon>Saprospiria</taxon>
        <taxon>Saprospirales</taxon>
        <taxon>Haliscomenobacteraceae</taxon>
        <taxon>Haliscomenobacter</taxon>
    </lineage>
</organism>
<keyword evidence="6" id="KW-1185">Reference proteome</keyword>
<dbReference type="InterPro" id="IPR011990">
    <property type="entry name" value="TPR-like_helical_dom_sf"/>
</dbReference>
<dbReference type="AlphaFoldDB" id="F4L825"/>
<dbReference type="OrthoDB" id="1108959at2"/>
<dbReference type="Pfam" id="PF13414">
    <property type="entry name" value="TPR_11"/>
    <property type="match status" value="1"/>
</dbReference>
<dbReference type="PANTHER" id="PTHR44858:SF1">
    <property type="entry name" value="UDP-N-ACETYLGLUCOSAMINE--PEPTIDE N-ACETYLGLUCOSAMINYLTRANSFERASE SPINDLY-RELATED"/>
    <property type="match status" value="1"/>
</dbReference>
<dbReference type="Pfam" id="PF13191">
    <property type="entry name" value="AAA_16"/>
    <property type="match status" value="1"/>
</dbReference>
<feature type="repeat" description="TPR" evidence="3">
    <location>
        <begin position="662"/>
        <end position="695"/>
    </location>
</feature>
<dbReference type="PROSITE" id="PS50293">
    <property type="entry name" value="TPR_REGION"/>
    <property type="match status" value="1"/>
</dbReference>
<accession>F4L825</accession>
<dbReference type="InterPro" id="IPR041664">
    <property type="entry name" value="AAA_16"/>
</dbReference>
<evidence type="ECO:0000259" key="4">
    <source>
        <dbReference type="Pfam" id="PF13191"/>
    </source>
</evidence>
<feature type="domain" description="Orc1-like AAA ATPase" evidence="4">
    <location>
        <begin position="16"/>
        <end position="100"/>
    </location>
</feature>
<sequence length="942" mass="108671">MAKSLQDHLRQRRSSTFIGREQQLELFKQNLNRALDSEDYYFIFSIHGQGGVGKTTLVNKFQELARDQKALVTYANEDVREVPDLLAALAKQLRDQGAPLKKLEDRHRTYLQEKKRLEADPEAPSSTWAFGGKMLAKGGKELFRNFVPGSGLIMDQFNVDGIGEQMGEWASFLKKKLTNKDEVELLLHPVDVLTPIFLEELKEYTAKPKICLFFDTYETTDIYLDEWLRQLLEGKFGNAPENLLITIAGREPLNPNTWSAYADFMSTISLEPFSEMEARSYLERKKIADAATVDTIIQLSGRLPVLLEVLADKAPDSPDAVNDPSDTAVKRFLKWIEDPVLKDLALHAALPNLLNEDIVKRLLPEGADVGKHFEWLRSNSFVYKRGDHWAYHAYVRELMLRYQRQLSLETWERLNEELAAYYLQRANLLGLAGDAQWKDSTWRGWMLEYHYHQLLKAPKTAIVEAVQAFATVFRLYNNFIVSGRKNINSQDAQIEFGEKYIAMQWSEIITQAERITNETNCANTLQKGMIGWITNQIDPTLDLFAFVNNTGWLRNSEDAAAFYSWEGHFLNRIGRSGEAVVKQKKAMELRPDDLFLYWSPMFTYWHENKTDELIDLMKKRIELKPNDISIHTNLGIIFYEKKEWAMALHHIQKSVELNPNDSYRHNKLGALFVQLDNTERAIAEFKKSLELNPDNQLAHNNLGWTYQKQGNLEAAAWHYKKAIEGDQEESIFHQNLGRVLALQNNLKEAVDQFQIAIEIDAFDVDANFFLGVLFHIQGNPAGAILQFEKTIYLQPNHRSAYHYLGDALLAENVIEDFISKYEKATRLEPDNADVWRKLGWTNLLLHRLDAAKTSLLKSWSLLEEKDQFSAMNLGHVELLYDDQGKAIEWYFKSIQLNEDKEEFFQGMESDFTDLKMETQGITRESYDTILAQLRQLSGSDNQ</sequence>
<dbReference type="Proteomes" id="UP000008461">
    <property type="component" value="Plasmid pHALHY02"/>
</dbReference>
<dbReference type="KEGG" id="hhy:Halhy_6718"/>
<dbReference type="InterPro" id="IPR050498">
    <property type="entry name" value="Ycf3"/>
</dbReference>
<reference key="2">
    <citation type="submission" date="2011-04" db="EMBL/GenBank/DDBJ databases">
        <title>Complete sequence of plasmid 2 of Haliscomenobacter hydrossis DSM 1100.</title>
        <authorList>
            <consortium name="US DOE Joint Genome Institute (JGI-PGF)"/>
            <person name="Lucas S."/>
            <person name="Han J."/>
            <person name="Lapidus A."/>
            <person name="Bruce D."/>
            <person name="Goodwin L."/>
            <person name="Pitluck S."/>
            <person name="Peters L."/>
            <person name="Kyrpides N."/>
            <person name="Mavromatis K."/>
            <person name="Ivanova N."/>
            <person name="Ovchinnikova G."/>
            <person name="Pagani I."/>
            <person name="Daligault H."/>
            <person name="Detter J.C."/>
            <person name="Han C."/>
            <person name="Land M."/>
            <person name="Hauser L."/>
            <person name="Markowitz V."/>
            <person name="Cheng J.-F."/>
            <person name="Hugenholtz P."/>
            <person name="Woyke T."/>
            <person name="Wu D."/>
            <person name="Verbarg S."/>
            <person name="Frueling A."/>
            <person name="Brambilla E."/>
            <person name="Klenk H.-P."/>
            <person name="Eisen J.A."/>
        </authorList>
    </citation>
    <scope>NUCLEOTIDE SEQUENCE</scope>
    <source>
        <strain>DSM 1100</strain>
    </source>
</reference>
<keyword evidence="1" id="KW-0677">Repeat</keyword>
<evidence type="ECO:0000256" key="1">
    <source>
        <dbReference type="ARBA" id="ARBA00022737"/>
    </source>
</evidence>
<evidence type="ECO:0000256" key="3">
    <source>
        <dbReference type="PROSITE-ProRule" id="PRU00339"/>
    </source>
</evidence>
<dbReference type="RefSeq" id="WP_013769049.1">
    <property type="nucleotide sequence ID" value="NC_015512.1"/>
</dbReference>
<keyword evidence="5" id="KW-0614">Plasmid</keyword>
<dbReference type="Gene3D" id="1.25.40.10">
    <property type="entry name" value="Tetratricopeptide repeat domain"/>
    <property type="match status" value="3"/>
</dbReference>
<feature type="repeat" description="TPR" evidence="3">
    <location>
        <begin position="798"/>
        <end position="831"/>
    </location>
</feature>
<dbReference type="InterPro" id="IPR019734">
    <property type="entry name" value="TPR_rpt"/>
</dbReference>
<dbReference type="SMART" id="SM00028">
    <property type="entry name" value="TPR"/>
    <property type="match status" value="9"/>
</dbReference>
<evidence type="ECO:0000313" key="6">
    <source>
        <dbReference type="Proteomes" id="UP000008461"/>
    </source>
</evidence>
<dbReference type="HOGENOM" id="CLU_006862_0_0_10"/>
<reference evidence="5 6" key="1">
    <citation type="journal article" date="2011" name="Stand. Genomic Sci.">
        <title>Complete genome sequence of Haliscomenobacter hydrossis type strain (O).</title>
        <authorList>
            <consortium name="US DOE Joint Genome Institute (JGI-PGF)"/>
            <person name="Daligault H."/>
            <person name="Lapidus A."/>
            <person name="Zeytun A."/>
            <person name="Nolan M."/>
            <person name="Lucas S."/>
            <person name="Del Rio T.G."/>
            <person name="Tice H."/>
            <person name="Cheng J.F."/>
            <person name="Tapia R."/>
            <person name="Han C."/>
            <person name="Goodwin L."/>
            <person name="Pitluck S."/>
            <person name="Liolios K."/>
            <person name="Pagani I."/>
            <person name="Ivanova N."/>
            <person name="Huntemann M."/>
            <person name="Mavromatis K."/>
            <person name="Mikhailova N."/>
            <person name="Pati A."/>
            <person name="Chen A."/>
            <person name="Palaniappan K."/>
            <person name="Land M."/>
            <person name="Hauser L."/>
            <person name="Brambilla E.M."/>
            <person name="Rohde M."/>
            <person name="Verbarg S."/>
            <person name="Goker M."/>
            <person name="Bristow J."/>
            <person name="Eisen J.A."/>
            <person name="Markowitz V."/>
            <person name="Hugenholtz P."/>
            <person name="Kyrpides N.C."/>
            <person name="Klenk H.P."/>
            <person name="Woyke T."/>
        </authorList>
    </citation>
    <scope>NUCLEOTIDE SEQUENCE [LARGE SCALE GENOMIC DNA]</scope>
    <source>
        <strain evidence="6">ATCC 27775 / DSM 1100 / LMG 10767 / O</strain>
        <plasmid evidence="6">Plasmid pHALHY02</plasmid>
    </source>
</reference>
<feature type="repeat" description="TPR" evidence="3">
    <location>
        <begin position="730"/>
        <end position="763"/>
    </location>
</feature>
<evidence type="ECO:0000256" key="2">
    <source>
        <dbReference type="ARBA" id="ARBA00022803"/>
    </source>
</evidence>
<gene>
    <name evidence="5" type="ordered locus">Halhy_6718</name>
</gene>
<evidence type="ECO:0000313" key="5">
    <source>
        <dbReference type="EMBL" id="AEE54533.1"/>
    </source>
</evidence>
<protein>
    <submittedName>
        <fullName evidence="5">Tetratricopeptide TPR_1 repeat-containing protein</fullName>
    </submittedName>
</protein>
<dbReference type="SUPFAM" id="SSF52540">
    <property type="entry name" value="P-loop containing nucleoside triphosphate hydrolases"/>
    <property type="match status" value="1"/>
</dbReference>
<feature type="repeat" description="TPR" evidence="3">
    <location>
        <begin position="696"/>
        <end position="729"/>
    </location>
</feature>
<dbReference type="InterPro" id="IPR027417">
    <property type="entry name" value="P-loop_NTPase"/>
</dbReference>
<keyword evidence="2 3" id="KW-0802">TPR repeat</keyword>
<proteinExistence type="predicted"/>
<name>F4L825_HALH1</name>
<dbReference type="SUPFAM" id="SSF48452">
    <property type="entry name" value="TPR-like"/>
    <property type="match status" value="1"/>
</dbReference>
<feature type="repeat" description="TPR" evidence="3">
    <location>
        <begin position="764"/>
        <end position="797"/>
    </location>
</feature>
<feature type="repeat" description="TPR" evidence="3">
    <location>
        <begin position="628"/>
        <end position="661"/>
    </location>
</feature>